<evidence type="ECO:0000313" key="4">
    <source>
        <dbReference type="Proteomes" id="UP000694397"/>
    </source>
</evidence>
<dbReference type="SUPFAM" id="SSF48726">
    <property type="entry name" value="Immunoglobulin"/>
    <property type="match status" value="1"/>
</dbReference>
<name>A0A8C9SZQ0_SCLFO</name>
<dbReference type="Ensembl" id="ENSSFOT00015046789.1">
    <property type="protein sequence ID" value="ENSSFOP00015040978.1"/>
    <property type="gene ID" value="ENSSFOG00015027724.1"/>
</dbReference>
<reference evidence="3 4" key="1">
    <citation type="submission" date="2019-04" db="EMBL/GenBank/DDBJ databases">
        <authorList>
            <consortium name="Wellcome Sanger Institute Data Sharing"/>
        </authorList>
    </citation>
    <scope>NUCLEOTIDE SEQUENCE [LARGE SCALE GENOMIC DNA]</scope>
</reference>
<dbReference type="InterPro" id="IPR007110">
    <property type="entry name" value="Ig-like_dom"/>
</dbReference>
<accession>A0A8C9SZQ0</accession>
<reference evidence="3" key="2">
    <citation type="submission" date="2025-08" db="UniProtKB">
        <authorList>
            <consortium name="Ensembl"/>
        </authorList>
    </citation>
    <scope>IDENTIFICATION</scope>
</reference>
<dbReference type="InterPro" id="IPR013783">
    <property type="entry name" value="Ig-like_fold"/>
</dbReference>
<proteinExistence type="predicted"/>
<evidence type="ECO:0000313" key="3">
    <source>
        <dbReference type="Ensembl" id="ENSSFOP00015040978.1"/>
    </source>
</evidence>
<dbReference type="Proteomes" id="UP000694397">
    <property type="component" value="Chromosome 13"/>
</dbReference>
<dbReference type="GO" id="GO:0060097">
    <property type="term" value="P:cytoskeletal rearrangement involved in phagocytosis, engulfment"/>
    <property type="evidence" value="ECO:0007669"/>
    <property type="project" value="TreeGrafter"/>
</dbReference>
<feature type="domain" description="Ig-like" evidence="2">
    <location>
        <begin position="37"/>
        <end position="155"/>
    </location>
</feature>
<organism evidence="3 4">
    <name type="scientific">Scleropages formosus</name>
    <name type="common">Asian bonytongue</name>
    <name type="synonym">Osteoglossum formosum</name>
    <dbReference type="NCBI Taxonomy" id="113540"/>
    <lineage>
        <taxon>Eukaryota</taxon>
        <taxon>Metazoa</taxon>
        <taxon>Chordata</taxon>
        <taxon>Craniata</taxon>
        <taxon>Vertebrata</taxon>
        <taxon>Euteleostomi</taxon>
        <taxon>Actinopterygii</taxon>
        <taxon>Neopterygii</taxon>
        <taxon>Teleostei</taxon>
        <taxon>Osteoglossocephala</taxon>
        <taxon>Osteoglossomorpha</taxon>
        <taxon>Osteoglossiformes</taxon>
        <taxon>Osteoglossidae</taxon>
        <taxon>Scleropages</taxon>
    </lineage>
</organism>
<dbReference type="AlphaFoldDB" id="A0A8C9SZQ0"/>
<dbReference type="InterPro" id="IPR036179">
    <property type="entry name" value="Ig-like_dom_sf"/>
</dbReference>
<dbReference type="OrthoDB" id="8447307at2759"/>
<protein>
    <recommendedName>
        <fullName evidence="2">Ig-like domain-containing protein</fullName>
    </recommendedName>
</protein>
<feature type="region of interest" description="Disordered" evidence="1">
    <location>
        <begin position="1"/>
        <end position="34"/>
    </location>
</feature>
<evidence type="ECO:0000256" key="1">
    <source>
        <dbReference type="SAM" id="MobiDB-lite"/>
    </source>
</evidence>
<reference evidence="3" key="3">
    <citation type="submission" date="2025-09" db="UniProtKB">
        <authorList>
            <consortium name="Ensembl"/>
        </authorList>
    </citation>
    <scope>IDENTIFICATION</scope>
</reference>
<dbReference type="InterPro" id="IPR003599">
    <property type="entry name" value="Ig_sub"/>
</dbReference>
<dbReference type="SMART" id="SM00409">
    <property type="entry name" value="IG"/>
    <property type="match status" value="1"/>
</dbReference>
<dbReference type="Pfam" id="PF07686">
    <property type="entry name" value="V-set"/>
    <property type="match status" value="1"/>
</dbReference>
<dbReference type="InterPro" id="IPR013106">
    <property type="entry name" value="Ig_V-set"/>
</dbReference>
<sequence length="180" mass="19810">MSQLEARGQSGPFRRGLSRRHDRGGRARAGSDMVSSPALRKMDFSSDILLRLHWILTVTTAAVGSSASTRIVTEGEPLTLSCRYSIKRYGPSSVCWGRGCGALWCSGIIVQTDGSRVVSKVSEKYRLAGDLQSGLVDLTITNVSRKDKGPYCCRVDIDGYFNDKKVFYTVTVVKGQYLFI</sequence>
<keyword evidence="4" id="KW-1185">Reference proteome</keyword>
<dbReference type="PANTHER" id="PTHR46608:SF2">
    <property type="entry name" value="T CELL IMMUNOGLOBULIN AND MUCIN DOMAIN CONTAINING 4 PRECURSOR"/>
    <property type="match status" value="1"/>
</dbReference>
<dbReference type="PROSITE" id="PS50835">
    <property type="entry name" value="IG_LIKE"/>
    <property type="match status" value="1"/>
</dbReference>
<evidence type="ECO:0000259" key="2">
    <source>
        <dbReference type="PROSITE" id="PS50835"/>
    </source>
</evidence>
<dbReference type="GeneTree" id="ENSGT00940000161609"/>
<dbReference type="Gene3D" id="2.60.40.10">
    <property type="entry name" value="Immunoglobulins"/>
    <property type="match status" value="1"/>
</dbReference>
<dbReference type="GO" id="GO:0043277">
    <property type="term" value="P:apoptotic cell clearance"/>
    <property type="evidence" value="ECO:0007669"/>
    <property type="project" value="TreeGrafter"/>
</dbReference>
<dbReference type="GO" id="GO:0001786">
    <property type="term" value="F:phosphatidylserine binding"/>
    <property type="evidence" value="ECO:0007669"/>
    <property type="project" value="TreeGrafter"/>
</dbReference>
<dbReference type="PANTHER" id="PTHR46608">
    <property type="entry name" value="T-CELL IMMUNOGLOBULIN AND MUCIN DOMAIN-CONTAINING PROTEIN 4"/>
    <property type="match status" value="1"/>
</dbReference>